<dbReference type="PROSITE" id="PS51257">
    <property type="entry name" value="PROKAR_LIPOPROTEIN"/>
    <property type="match status" value="1"/>
</dbReference>
<protein>
    <submittedName>
        <fullName evidence="4">Uncharacterized protein</fullName>
    </submittedName>
</protein>
<evidence type="ECO:0000313" key="5">
    <source>
        <dbReference type="Proteomes" id="UP000196531"/>
    </source>
</evidence>
<dbReference type="PANTHER" id="PTHR33607">
    <property type="entry name" value="ENDONUCLEASE-1"/>
    <property type="match status" value="1"/>
</dbReference>
<name>A0A1Y5F8K4_9BACT</name>
<dbReference type="GO" id="GO:0016787">
    <property type="term" value="F:hydrolase activity"/>
    <property type="evidence" value="ECO:0007669"/>
    <property type="project" value="UniProtKB-KW"/>
</dbReference>
<keyword evidence="2" id="KW-0540">Nuclease</keyword>
<evidence type="ECO:0000313" key="4">
    <source>
        <dbReference type="EMBL" id="OUR97085.1"/>
    </source>
</evidence>
<dbReference type="InterPro" id="IPR007346">
    <property type="entry name" value="Endonuclease-I"/>
</dbReference>
<accession>A0A1Y5F8K4</accession>
<sequence length="352" mass="40789">MKPIVLISLLAVLASCGDKHTFDTPVPKDGRFQQQRNSNSNSKDIVLINAHTEASDYYHEKFTVTYLDKLNDISTISDKDKQSLKSELNKVLKWEHTRVPGKKDSAKRCARNSAQSNSCYSHAIDTYKDYSRARTYLYGKIDLKTNADGEYYLDTIYCQKQFTTNDLSKPQYAIGPMRKPDYNTINAEHVWPRSKFEEIKDTDYYNIKLSDLHNLFPSFVKSNGERSNYSFGNLDSTFEVVKDFSRYCPSSTGKVFKKLGTSNSAVKFFEAPDEVKGDIARAMFYMSTRYYNYKKPTTMNIDSEQEAVLRKWHKLDPVSAEERRRNNEVFTVQHNRNPFVDYPQLVELINDL</sequence>
<dbReference type="AlphaFoldDB" id="A0A1Y5F8K4"/>
<dbReference type="Proteomes" id="UP000196531">
    <property type="component" value="Unassembled WGS sequence"/>
</dbReference>
<comment type="caution">
    <text evidence="4">The sequence shown here is derived from an EMBL/GenBank/DDBJ whole genome shotgun (WGS) entry which is preliminary data.</text>
</comment>
<dbReference type="GO" id="GO:0004518">
    <property type="term" value="F:nuclease activity"/>
    <property type="evidence" value="ECO:0007669"/>
    <property type="project" value="UniProtKB-KW"/>
</dbReference>
<gene>
    <name evidence="4" type="ORF">A9Q84_12195</name>
</gene>
<organism evidence="4 5">
    <name type="scientific">Halobacteriovorax marinus</name>
    <dbReference type="NCBI Taxonomy" id="97084"/>
    <lineage>
        <taxon>Bacteria</taxon>
        <taxon>Pseudomonadati</taxon>
        <taxon>Bdellovibrionota</taxon>
        <taxon>Bacteriovoracia</taxon>
        <taxon>Bacteriovoracales</taxon>
        <taxon>Halobacteriovoraceae</taxon>
        <taxon>Halobacteriovorax</taxon>
    </lineage>
</organism>
<dbReference type="SUPFAM" id="SSF54060">
    <property type="entry name" value="His-Me finger endonucleases"/>
    <property type="match status" value="1"/>
</dbReference>
<dbReference type="InterPro" id="IPR044925">
    <property type="entry name" value="His-Me_finger_sf"/>
</dbReference>
<comment type="similarity">
    <text evidence="1">Belongs to the EndA/NucM nuclease family.</text>
</comment>
<reference evidence="5" key="1">
    <citation type="journal article" date="2017" name="Proc. Natl. Acad. Sci. U.S.A.">
        <title>Simulation of Deepwater Horizon oil plume reveals substrate specialization within a complex community of hydrocarbon-degraders.</title>
        <authorList>
            <person name="Hu P."/>
            <person name="Dubinsky E.A."/>
            <person name="Probst A.J."/>
            <person name="Wang J."/>
            <person name="Sieber C.M.K."/>
            <person name="Tom L.M."/>
            <person name="Gardinali P."/>
            <person name="Banfield J.F."/>
            <person name="Atlas R.M."/>
            <person name="Andersen G.L."/>
        </authorList>
    </citation>
    <scope>NUCLEOTIDE SEQUENCE [LARGE SCALE GENOMIC DNA]</scope>
</reference>
<dbReference type="EMBL" id="MAAO01000006">
    <property type="protein sequence ID" value="OUR97085.1"/>
    <property type="molecule type" value="Genomic_DNA"/>
</dbReference>
<evidence type="ECO:0000256" key="3">
    <source>
        <dbReference type="ARBA" id="ARBA00022801"/>
    </source>
</evidence>
<dbReference type="PANTHER" id="PTHR33607:SF2">
    <property type="entry name" value="ENDONUCLEASE-1"/>
    <property type="match status" value="1"/>
</dbReference>
<evidence type="ECO:0000256" key="2">
    <source>
        <dbReference type="ARBA" id="ARBA00022722"/>
    </source>
</evidence>
<keyword evidence="3" id="KW-0378">Hydrolase</keyword>
<dbReference type="Pfam" id="PF04231">
    <property type="entry name" value="Endonuclease_1"/>
    <property type="match status" value="1"/>
</dbReference>
<proteinExistence type="inferred from homology"/>
<evidence type="ECO:0000256" key="1">
    <source>
        <dbReference type="ARBA" id="ARBA00006429"/>
    </source>
</evidence>